<organism evidence="1 2">
    <name type="scientific">Meloidogyne enterolobii</name>
    <name type="common">Root-knot nematode worm</name>
    <name type="synonym">Meloidogyne mayaguensis</name>
    <dbReference type="NCBI Taxonomy" id="390850"/>
    <lineage>
        <taxon>Eukaryota</taxon>
        <taxon>Metazoa</taxon>
        <taxon>Ecdysozoa</taxon>
        <taxon>Nematoda</taxon>
        <taxon>Chromadorea</taxon>
        <taxon>Rhabditida</taxon>
        <taxon>Tylenchina</taxon>
        <taxon>Tylenchomorpha</taxon>
        <taxon>Tylenchoidea</taxon>
        <taxon>Meloidogynidae</taxon>
        <taxon>Meloidogyninae</taxon>
        <taxon>Meloidogyne</taxon>
    </lineage>
</organism>
<dbReference type="Proteomes" id="UP001497535">
    <property type="component" value="Unassembled WGS sequence"/>
</dbReference>
<evidence type="ECO:0000313" key="2">
    <source>
        <dbReference type="Proteomes" id="UP001497535"/>
    </source>
</evidence>
<keyword evidence="2" id="KW-1185">Reference proteome</keyword>
<comment type="caution">
    <text evidence="1">The sequence shown here is derived from an EMBL/GenBank/DDBJ whole genome shotgun (WGS) entry which is preliminary data.</text>
</comment>
<reference evidence="1" key="1">
    <citation type="submission" date="2023-11" db="EMBL/GenBank/DDBJ databases">
        <authorList>
            <person name="Poullet M."/>
        </authorList>
    </citation>
    <scope>NUCLEOTIDE SEQUENCE</scope>
    <source>
        <strain evidence="1">E1834</strain>
    </source>
</reference>
<dbReference type="EMBL" id="CAVMJV010000068">
    <property type="protein sequence ID" value="CAK5087993.1"/>
    <property type="molecule type" value="Genomic_DNA"/>
</dbReference>
<protein>
    <submittedName>
        <fullName evidence="1">Uncharacterized protein</fullName>
    </submittedName>
</protein>
<evidence type="ECO:0000313" key="1">
    <source>
        <dbReference type="EMBL" id="CAK5087993.1"/>
    </source>
</evidence>
<proteinExistence type="predicted"/>
<gene>
    <name evidence="1" type="ORF">MENTE1834_LOCUS35628</name>
</gene>
<name>A0ACB1A9V5_MELEN</name>
<sequence>MNVNTNEKICTPRAVCLILNFSENIKDVEQIGTEKYLDKFFNWKPEKICHETSHIDKALEQQRNIMIEEHWEFICKKVQNENYDYTKLFKEQISMVPGGSTKMTQLVPSYKLMVSVQPFDCRIIL</sequence>
<accession>A0ACB1A9V5</accession>